<dbReference type="Proteomes" id="UP000249185">
    <property type="component" value="Unassembled WGS sequence"/>
</dbReference>
<sequence length="299" mass="31113">MIAASRAYFDARRARVDPFVDKWFSVRGSLRLHRHALGWDIARAPANLGLGLVHFGSRVGAGAADLVGARKSAAWLRGRNVLLETDVMREVERLVTTELLELPDTDKPSRDALAQAILADAEVRRLIADAPEIGGGVGQSVAEYVGSRAAVGEITTTLATLGAGAATLQKLTPGALALGPALAAAMAQSAAIAAFPLGATAGSLWYGMFPASASGALVASTTAGLMLSASVLAAFAGVIADPVQRGLGLHRRRLLKLIDALERQFVDGEGAGFAAREHYVARILDLMDATVTTARALRG</sequence>
<protein>
    <submittedName>
        <fullName evidence="2">Uncharacterized protein</fullName>
    </submittedName>
</protein>
<evidence type="ECO:0000256" key="1">
    <source>
        <dbReference type="SAM" id="Phobius"/>
    </source>
</evidence>
<dbReference type="Pfam" id="PF20340">
    <property type="entry name" value="DUF6635"/>
    <property type="match status" value="1"/>
</dbReference>
<evidence type="ECO:0000313" key="3">
    <source>
        <dbReference type="Proteomes" id="UP000249185"/>
    </source>
</evidence>
<comment type="caution">
    <text evidence="2">The sequence shown here is derived from an EMBL/GenBank/DDBJ whole genome shotgun (WGS) entry which is preliminary data.</text>
</comment>
<feature type="transmembrane region" description="Helical" evidence="1">
    <location>
        <begin position="217"/>
        <end position="243"/>
    </location>
</feature>
<gene>
    <name evidence="2" type="ORF">DI556_16305</name>
</gene>
<proteinExistence type="predicted"/>
<organism evidence="2 3">
    <name type="scientific">Rhodovulum sulfidophilum</name>
    <name type="common">Rhodobacter sulfidophilus</name>
    <dbReference type="NCBI Taxonomy" id="35806"/>
    <lineage>
        <taxon>Bacteria</taxon>
        <taxon>Pseudomonadati</taxon>
        <taxon>Pseudomonadota</taxon>
        <taxon>Alphaproteobacteria</taxon>
        <taxon>Rhodobacterales</taxon>
        <taxon>Paracoccaceae</taxon>
        <taxon>Rhodovulum</taxon>
    </lineage>
</organism>
<name>A0A2W5N5F1_RHOSU</name>
<keyword evidence="1" id="KW-0812">Transmembrane</keyword>
<evidence type="ECO:0000313" key="2">
    <source>
        <dbReference type="EMBL" id="PZQ47828.1"/>
    </source>
</evidence>
<reference evidence="2 3" key="1">
    <citation type="submission" date="2017-08" db="EMBL/GenBank/DDBJ databases">
        <title>Infants hospitalized years apart are colonized by the same room-sourced microbial strains.</title>
        <authorList>
            <person name="Brooks B."/>
            <person name="Olm M.R."/>
            <person name="Firek B.A."/>
            <person name="Baker R."/>
            <person name="Thomas B.C."/>
            <person name="Morowitz M.J."/>
            <person name="Banfield J.F."/>
        </authorList>
    </citation>
    <scope>NUCLEOTIDE SEQUENCE [LARGE SCALE GENOMIC DNA]</scope>
    <source>
        <strain evidence="2">S2_005_002_R2_34</strain>
    </source>
</reference>
<dbReference type="InterPro" id="IPR046575">
    <property type="entry name" value="DUF6635"/>
</dbReference>
<keyword evidence="1" id="KW-0472">Membrane</keyword>
<accession>A0A2W5N5F1</accession>
<feature type="transmembrane region" description="Helical" evidence="1">
    <location>
        <begin position="175"/>
        <end position="197"/>
    </location>
</feature>
<keyword evidence="1" id="KW-1133">Transmembrane helix</keyword>
<dbReference type="EMBL" id="QFPW01000015">
    <property type="protein sequence ID" value="PZQ47828.1"/>
    <property type="molecule type" value="Genomic_DNA"/>
</dbReference>
<dbReference type="AlphaFoldDB" id="A0A2W5N5F1"/>